<organism evidence="8 9">
    <name type="scientific">Fusarium kuroshium</name>
    <dbReference type="NCBI Taxonomy" id="2010991"/>
    <lineage>
        <taxon>Eukaryota</taxon>
        <taxon>Fungi</taxon>
        <taxon>Dikarya</taxon>
        <taxon>Ascomycota</taxon>
        <taxon>Pezizomycotina</taxon>
        <taxon>Sordariomycetes</taxon>
        <taxon>Hypocreomycetidae</taxon>
        <taxon>Hypocreales</taxon>
        <taxon>Nectriaceae</taxon>
        <taxon>Fusarium</taxon>
        <taxon>Fusarium solani species complex</taxon>
    </lineage>
</organism>
<feature type="transmembrane region" description="Helical" evidence="7">
    <location>
        <begin position="183"/>
        <end position="201"/>
    </location>
</feature>
<feature type="region of interest" description="Disordered" evidence="6">
    <location>
        <begin position="444"/>
        <end position="475"/>
    </location>
</feature>
<evidence type="ECO:0000256" key="6">
    <source>
        <dbReference type="SAM" id="MobiDB-lite"/>
    </source>
</evidence>
<accession>A0A3M2RNH6</accession>
<proteinExistence type="predicted"/>
<dbReference type="InterPro" id="IPR036259">
    <property type="entry name" value="MFS_trans_sf"/>
</dbReference>
<dbReference type="Gene3D" id="1.20.1250.20">
    <property type="entry name" value="MFS general substrate transporter like domains"/>
    <property type="match status" value="1"/>
</dbReference>
<evidence type="ECO:0000256" key="4">
    <source>
        <dbReference type="ARBA" id="ARBA00023136"/>
    </source>
</evidence>
<dbReference type="SUPFAM" id="SSF103473">
    <property type="entry name" value="MFS general substrate transporter"/>
    <property type="match status" value="1"/>
</dbReference>
<feature type="transmembrane region" description="Helical" evidence="7">
    <location>
        <begin position="416"/>
        <end position="435"/>
    </location>
</feature>
<comment type="caution">
    <text evidence="8">The sequence shown here is derived from an EMBL/GenBank/DDBJ whole genome shotgun (WGS) entry which is preliminary data.</text>
</comment>
<keyword evidence="9" id="KW-1185">Reference proteome</keyword>
<dbReference type="InterPro" id="IPR011701">
    <property type="entry name" value="MFS"/>
</dbReference>
<keyword evidence="3 7" id="KW-1133">Transmembrane helix</keyword>
<evidence type="ECO:0000313" key="9">
    <source>
        <dbReference type="Proteomes" id="UP000277212"/>
    </source>
</evidence>
<feature type="transmembrane region" description="Helical" evidence="7">
    <location>
        <begin position="305"/>
        <end position="328"/>
    </location>
</feature>
<evidence type="ECO:0000256" key="2">
    <source>
        <dbReference type="ARBA" id="ARBA00022692"/>
    </source>
</evidence>
<reference evidence="8 9" key="1">
    <citation type="submission" date="2017-06" db="EMBL/GenBank/DDBJ databases">
        <title>Comparative genomic analysis of Ambrosia Fusariam Clade fungi.</title>
        <authorList>
            <person name="Stajich J.E."/>
            <person name="Carrillo J."/>
            <person name="Kijimoto T."/>
            <person name="Eskalen A."/>
            <person name="O'Donnell K."/>
            <person name="Kasson M."/>
        </authorList>
    </citation>
    <scope>NUCLEOTIDE SEQUENCE [LARGE SCALE GENOMIC DNA]</scope>
    <source>
        <strain evidence="8">UCR3666</strain>
    </source>
</reference>
<evidence type="ECO:0000256" key="3">
    <source>
        <dbReference type="ARBA" id="ARBA00022989"/>
    </source>
</evidence>
<feature type="transmembrane region" description="Helical" evidence="7">
    <location>
        <begin position="150"/>
        <end position="171"/>
    </location>
</feature>
<dbReference type="EMBL" id="NKUJ01000391">
    <property type="protein sequence ID" value="RMJ06742.1"/>
    <property type="molecule type" value="Genomic_DNA"/>
</dbReference>
<evidence type="ECO:0008006" key="10">
    <source>
        <dbReference type="Google" id="ProtNLM"/>
    </source>
</evidence>
<dbReference type="PANTHER" id="PTHR23294:SF57">
    <property type="entry name" value="CINA C-TERMINAL DOMAIN-CONTAINING PROTEIN"/>
    <property type="match status" value="1"/>
</dbReference>
<keyword evidence="5" id="KW-0325">Glycoprotein</keyword>
<feature type="transmembrane region" description="Helical" evidence="7">
    <location>
        <begin position="242"/>
        <end position="259"/>
    </location>
</feature>
<dbReference type="OrthoDB" id="196103at2759"/>
<protein>
    <recommendedName>
        <fullName evidence="10">DUF895 domain membrane protein</fullName>
    </recommendedName>
</protein>
<evidence type="ECO:0000313" key="8">
    <source>
        <dbReference type="EMBL" id="RMJ06742.1"/>
    </source>
</evidence>
<feature type="transmembrane region" description="Helical" evidence="7">
    <location>
        <begin position="54"/>
        <end position="78"/>
    </location>
</feature>
<feature type="compositionally biased region" description="Low complexity" evidence="6">
    <location>
        <begin position="453"/>
        <end position="467"/>
    </location>
</feature>
<evidence type="ECO:0000256" key="7">
    <source>
        <dbReference type="SAM" id="Phobius"/>
    </source>
</evidence>
<gene>
    <name evidence="8" type="ORF">CDV36_013668</name>
</gene>
<dbReference type="AlphaFoldDB" id="A0A3M2RNH6"/>
<dbReference type="GO" id="GO:0016020">
    <property type="term" value="C:membrane"/>
    <property type="evidence" value="ECO:0007669"/>
    <property type="project" value="UniProtKB-SubCell"/>
</dbReference>
<feature type="transmembrane region" description="Helical" evidence="7">
    <location>
        <begin position="271"/>
        <end position="293"/>
    </location>
</feature>
<feature type="transmembrane region" description="Helical" evidence="7">
    <location>
        <begin position="85"/>
        <end position="107"/>
    </location>
</feature>
<dbReference type="PANTHER" id="PTHR23294">
    <property type="entry name" value="ET TRANSLATION PRODUCT-RELATED"/>
    <property type="match status" value="1"/>
</dbReference>
<name>A0A3M2RNH6_9HYPO</name>
<dbReference type="GO" id="GO:0022857">
    <property type="term" value="F:transmembrane transporter activity"/>
    <property type="evidence" value="ECO:0007669"/>
    <property type="project" value="InterPro"/>
</dbReference>
<feature type="transmembrane region" description="Helical" evidence="7">
    <location>
        <begin position="348"/>
        <end position="371"/>
    </location>
</feature>
<sequence length="475" mass="51934">MGTDNTSHSWLETLRRWYRGTLYQAVILGIVSFSQQGIWTALASMGAGGLATPYFVNAANVITYVIMIIFSPIFAVLGNRFSLKWILVIGTLGYLPYFGALYCNSVYGTQWFLLFGAVTCGFSAAALWTSEAAIAVAYPEDNRRGLYISLWMAIGLVGTVIGSSIQLALNIHDSQQGSVSTNTYLAMIGLSCIGLPLSLTISPPHKLIRTDGTKPTFSSGRSRIPLKEGFAGLWKALKSRHIIWLMPIFITVRWSYTYQGNYLAVYFTVRGRALAGFVQTMCGIASTIGWGRLLDSQKVFKTKRVLCNLGWYSMLLVFVVQWIFNFYMQANLQSRVPAPILDIYSPDYAKAIVGYCLFSIAGNASVVWTYWILGLYNNDVDTLAYTSGILRSAESLGFACAYGIGSKENVSLMTNLAVSFAVFVASVPFTSYVAWKSAALEGKDDDIQDQERSNGSSSPVAGSSDKSPAITTASV</sequence>
<keyword evidence="2 7" id="KW-0812">Transmembrane</keyword>
<dbReference type="Pfam" id="PF07690">
    <property type="entry name" value="MFS_1"/>
    <property type="match status" value="1"/>
</dbReference>
<dbReference type="InterPro" id="IPR051617">
    <property type="entry name" value="UNC-93-like_regulator"/>
</dbReference>
<keyword evidence="4 7" id="KW-0472">Membrane</keyword>
<comment type="subcellular location">
    <subcellularLocation>
        <location evidence="1">Membrane</location>
        <topology evidence="1">Multi-pass membrane protein</topology>
    </subcellularLocation>
</comment>
<feature type="transmembrane region" description="Helical" evidence="7">
    <location>
        <begin position="21"/>
        <end position="42"/>
    </location>
</feature>
<feature type="transmembrane region" description="Helical" evidence="7">
    <location>
        <begin position="113"/>
        <end position="138"/>
    </location>
</feature>
<evidence type="ECO:0000256" key="1">
    <source>
        <dbReference type="ARBA" id="ARBA00004141"/>
    </source>
</evidence>
<dbReference type="Proteomes" id="UP000277212">
    <property type="component" value="Unassembled WGS sequence"/>
</dbReference>
<evidence type="ECO:0000256" key="5">
    <source>
        <dbReference type="ARBA" id="ARBA00023180"/>
    </source>
</evidence>